<evidence type="ECO:0000313" key="1">
    <source>
        <dbReference type="EMBL" id="MXU83183.1"/>
    </source>
</evidence>
<dbReference type="AlphaFoldDB" id="A0A6B0UAT7"/>
<sequence length="74" mass="7736">MSHGLRAVCPPVTLVPATAAASLNPLTRSGTTMSRSLSLSLLLTASTSRMLSQSVTPWAYRPLSTLAQAILPIT</sequence>
<reference evidence="1" key="1">
    <citation type="submission" date="2019-12" db="EMBL/GenBank/DDBJ databases">
        <title>An insight into the sialome of adult female Ixodes ricinus ticks feeding for 6 days.</title>
        <authorList>
            <person name="Perner J."/>
            <person name="Ribeiro J.M.C."/>
        </authorList>
    </citation>
    <scope>NUCLEOTIDE SEQUENCE</scope>
    <source>
        <strain evidence="1">Semi-engorged</strain>
        <tissue evidence="1">Salivary glands</tissue>
    </source>
</reference>
<protein>
    <submittedName>
        <fullName evidence="1">Putative secreted protein</fullName>
    </submittedName>
</protein>
<organism evidence="1">
    <name type="scientific">Ixodes ricinus</name>
    <name type="common">Common tick</name>
    <name type="synonym">Acarus ricinus</name>
    <dbReference type="NCBI Taxonomy" id="34613"/>
    <lineage>
        <taxon>Eukaryota</taxon>
        <taxon>Metazoa</taxon>
        <taxon>Ecdysozoa</taxon>
        <taxon>Arthropoda</taxon>
        <taxon>Chelicerata</taxon>
        <taxon>Arachnida</taxon>
        <taxon>Acari</taxon>
        <taxon>Parasitiformes</taxon>
        <taxon>Ixodida</taxon>
        <taxon>Ixodoidea</taxon>
        <taxon>Ixodidae</taxon>
        <taxon>Ixodinae</taxon>
        <taxon>Ixodes</taxon>
    </lineage>
</organism>
<accession>A0A6B0UAT7</accession>
<name>A0A6B0UAT7_IXORI</name>
<dbReference type="EMBL" id="GIFC01001100">
    <property type="protein sequence ID" value="MXU83183.1"/>
    <property type="molecule type" value="Transcribed_RNA"/>
</dbReference>
<proteinExistence type="predicted"/>